<evidence type="ECO:0000256" key="1">
    <source>
        <dbReference type="SAM" id="MobiDB-lite"/>
    </source>
</evidence>
<name>A0A8X6TJL3_NEPPI</name>
<accession>A0A8X6TJL3</accession>
<reference evidence="2" key="1">
    <citation type="submission" date="2020-08" db="EMBL/GenBank/DDBJ databases">
        <title>Multicomponent nature underlies the extraordinary mechanical properties of spider dragline silk.</title>
        <authorList>
            <person name="Kono N."/>
            <person name="Nakamura H."/>
            <person name="Mori M."/>
            <person name="Yoshida Y."/>
            <person name="Ohtoshi R."/>
            <person name="Malay A.D."/>
            <person name="Moran D.A.P."/>
            <person name="Tomita M."/>
            <person name="Numata K."/>
            <person name="Arakawa K."/>
        </authorList>
    </citation>
    <scope>NUCLEOTIDE SEQUENCE</scope>
</reference>
<dbReference type="Proteomes" id="UP000887013">
    <property type="component" value="Unassembled WGS sequence"/>
</dbReference>
<comment type="caution">
    <text evidence="2">The sequence shown here is derived from an EMBL/GenBank/DDBJ whole genome shotgun (WGS) entry which is preliminary data.</text>
</comment>
<feature type="region of interest" description="Disordered" evidence="1">
    <location>
        <begin position="46"/>
        <end position="67"/>
    </location>
</feature>
<sequence length="92" mass="11104">MKSCIEYDLFLCRFAYIEFADKDSVSTSTALDESLFRGRQIKVLPKRTNRPGISTTNRPPRGRFRRTTRPAYYGGYRPMRRSFRRRSWYYPY</sequence>
<protein>
    <submittedName>
        <fullName evidence="2">Polyadenylate-binding protein 2</fullName>
    </submittedName>
</protein>
<dbReference type="OrthoDB" id="4726at2759"/>
<dbReference type="GO" id="GO:0003676">
    <property type="term" value="F:nucleic acid binding"/>
    <property type="evidence" value="ECO:0007669"/>
    <property type="project" value="InterPro"/>
</dbReference>
<evidence type="ECO:0000313" key="2">
    <source>
        <dbReference type="EMBL" id="GFT15085.1"/>
    </source>
</evidence>
<dbReference type="EMBL" id="BMAW01104556">
    <property type="protein sequence ID" value="GFT15085.1"/>
    <property type="molecule type" value="Genomic_DNA"/>
</dbReference>
<dbReference type="SUPFAM" id="SSF54928">
    <property type="entry name" value="RNA-binding domain, RBD"/>
    <property type="match status" value="1"/>
</dbReference>
<evidence type="ECO:0000313" key="3">
    <source>
        <dbReference type="Proteomes" id="UP000887013"/>
    </source>
</evidence>
<dbReference type="InterPro" id="IPR035979">
    <property type="entry name" value="RBD_domain_sf"/>
</dbReference>
<dbReference type="AlphaFoldDB" id="A0A8X6TJL3"/>
<organism evidence="2 3">
    <name type="scientific">Nephila pilipes</name>
    <name type="common">Giant wood spider</name>
    <name type="synonym">Nephila maculata</name>
    <dbReference type="NCBI Taxonomy" id="299642"/>
    <lineage>
        <taxon>Eukaryota</taxon>
        <taxon>Metazoa</taxon>
        <taxon>Ecdysozoa</taxon>
        <taxon>Arthropoda</taxon>
        <taxon>Chelicerata</taxon>
        <taxon>Arachnida</taxon>
        <taxon>Araneae</taxon>
        <taxon>Araneomorphae</taxon>
        <taxon>Entelegynae</taxon>
        <taxon>Araneoidea</taxon>
        <taxon>Nephilidae</taxon>
        <taxon>Nephila</taxon>
    </lineage>
</organism>
<dbReference type="Gene3D" id="3.30.70.330">
    <property type="match status" value="1"/>
</dbReference>
<keyword evidence="3" id="KW-1185">Reference proteome</keyword>
<proteinExistence type="predicted"/>
<dbReference type="InterPro" id="IPR012677">
    <property type="entry name" value="Nucleotide-bd_a/b_plait_sf"/>
</dbReference>
<gene>
    <name evidence="2" type="primary">PABPN1</name>
    <name evidence="2" type="ORF">NPIL_659441</name>
</gene>